<feature type="transmembrane region" description="Helical" evidence="1">
    <location>
        <begin position="110"/>
        <end position="130"/>
    </location>
</feature>
<dbReference type="Proteomes" id="UP000077266">
    <property type="component" value="Unassembled WGS sequence"/>
</dbReference>
<keyword evidence="1" id="KW-0812">Transmembrane</keyword>
<accession>A0A165EXB8</accession>
<keyword evidence="1" id="KW-0472">Membrane</keyword>
<dbReference type="EMBL" id="KV426112">
    <property type="protein sequence ID" value="KZV87910.1"/>
    <property type="molecule type" value="Genomic_DNA"/>
</dbReference>
<protein>
    <submittedName>
        <fullName evidence="2">Uncharacterized protein</fullName>
    </submittedName>
</protein>
<keyword evidence="3" id="KW-1185">Reference proteome</keyword>
<dbReference type="OrthoDB" id="2745134at2759"/>
<sequence length="222" mass="24971">MSNRIQGTTTLPGLTLYDEVIFVWRKPMHSGSLLFLWIRYYGLAELVFRSLAILANTPGTFGIRLPMSHPVSLLRPSEGLSFVVIFSTQVVLQIRVHVMYRNSYLTKFNFVFFLAEIISMLAMWASAGGSDVNLSSPVDSLSTYLRDRKYPFIPFVLFQAWIGSLGFVKFIQRLVALRKLRGGHAGAPHGEMDVVSVLFRDSAINYILCVPCQCILESARLA</sequence>
<name>A0A165EXB8_EXIGL</name>
<evidence type="ECO:0000256" key="1">
    <source>
        <dbReference type="SAM" id="Phobius"/>
    </source>
</evidence>
<dbReference type="InParanoid" id="A0A165EXB8"/>
<feature type="transmembrane region" description="Helical" evidence="1">
    <location>
        <begin position="150"/>
        <end position="171"/>
    </location>
</feature>
<proteinExistence type="predicted"/>
<gene>
    <name evidence="2" type="ORF">EXIGLDRAFT_839627</name>
</gene>
<keyword evidence="1" id="KW-1133">Transmembrane helix</keyword>
<dbReference type="AlphaFoldDB" id="A0A165EXB8"/>
<reference evidence="2 3" key="1">
    <citation type="journal article" date="2016" name="Mol. Biol. Evol.">
        <title>Comparative Genomics of Early-Diverging Mushroom-Forming Fungi Provides Insights into the Origins of Lignocellulose Decay Capabilities.</title>
        <authorList>
            <person name="Nagy L.G."/>
            <person name="Riley R."/>
            <person name="Tritt A."/>
            <person name="Adam C."/>
            <person name="Daum C."/>
            <person name="Floudas D."/>
            <person name="Sun H."/>
            <person name="Yadav J.S."/>
            <person name="Pangilinan J."/>
            <person name="Larsson K.H."/>
            <person name="Matsuura K."/>
            <person name="Barry K."/>
            <person name="Labutti K."/>
            <person name="Kuo R."/>
            <person name="Ohm R.A."/>
            <person name="Bhattacharya S.S."/>
            <person name="Shirouzu T."/>
            <person name="Yoshinaga Y."/>
            <person name="Martin F.M."/>
            <person name="Grigoriev I.V."/>
            <person name="Hibbett D.S."/>
        </authorList>
    </citation>
    <scope>NUCLEOTIDE SEQUENCE [LARGE SCALE GENOMIC DNA]</scope>
    <source>
        <strain evidence="2 3">HHB12029</strain>
    </source>
</reference>
<evidence type="ECO:0000313" key="2">
    <source>
        <dbReference type="EMBL" id="KZV87910.1"/>
    </source>
</evidence>
<organism evidence="2 3">
    <name type="scientific">Exidia glandulosa HHB12029</name>
    <dbReference type="NCBI Taxonomy" id="1314781"/>
    <lineage>
        <taxon>Eukaryota</taxon>
        <taxon>Fungi</taxon>
        <taxon>Dikarya</taxon>
        <taxon>Basidiomycota</taxon>
        <taxon>Agaricomycotina</taxon>
        <taxon>Agaricomycetes</taxon>
        <taxon>Auriculariales</taxon>
        <taxon>Exidiaceae</taxon>
        <taxon>Exidia</taxon>
    </lineage>
</organism>
<evidence type="ECO:0000313" key="3">
    <source>
        <dbReference type="Proteomes" id="UP000077266"/>
    </source>
</evidence>